<dbReference type="EMBL" id="JAROKS010000023">
    <property type="protein sequence ID" value="KAK1787882.1"/>
    <property type="molecule type" value="Genomic_DNA"/>
</dbReference>
<dbReference type="PANTHER" id="PTHR18952:SF95">
    <property type="entry name" value="CARBONIC ANHYDRASE 4"/>
    <property type="match status" value="1"/>
</dbReference>
<evidence type="ECO:0000256" key="6">
    <source>
        <dbReference type="ARBA" id="ARBA00022622"/>
    </source>
</evidence>
<name>A0AAD8YVU6_9TELE</name>
<keyword evidence="15" id="KW-1185">Reference proteome</keyword>
<dbReference type="GO" id="GO:0098552">
    <property type="term" value="C:side of membrane"/>
    <property type="evidence" value="ECO:0007669"/>
    <property type="project" value="UniProtKB-KW"/>
</dbReference>
<dbReference type="GO" id="GO:0005886">
    <property type="term" value="C:plasma membrane"/>
    <property type="evidence" value="ECO:0007669"/>
    <property type="project" value="UniProtKB-SubCell"/>
</dbReference>
<keyword evidence="12" id="KW-1133">Transmembrane helix</keyword>
<dbReference type="GO" id="GO:0004089">
    <property type="term" value="F:carbonate dehydratase activity"/>
    <property type="evidence" value="ECO:0007669"/>
    <property type="project" value="UniProtKB-EC"/>
</dbReference>
<keyword evidence="12" id="KW-0472">Membrane</keyword>
<evidence type="ECO:0000256" key="4">
    <source>
        <dbReference type="ARBA" id="ARBA00014205"/>
    </source>
</evidence>
<keyword evidence="12" id="KW-0812">Transmembrane</keyword>
<gene>
    <name evidence="14" type="ORF">P4O66_016364</name>
</gene>
<evidence type="ECO:0000259" key="13">
    <source>
        <dbReference type="PROSITE" id="PS51144"/>
    </source>
</evidence>
<comment type="catalytic activity">
    <reaction evidence="11">
        <text>hydrogencarbonate + H(+) = CO2 + H2O</text>
        <dbReference type="Rhea" id="RHEA:10748"/>
        <dbReference type="ChEBI" id="CHEBI:15377"/>
        <dbReference type="ChEBI" id="CHEBI:15378"/>
        <dbReference type="ChEBI" id="CHEBI:16526"/>
        <dbReference type="ChEBI" id="CHEBI:17544"/>
        <dbReference type="EC" id="4.2.1.1"/>
    </reaction>
    <physiologicalReaction direction="left-to-right" evidence="11">
        <dbReference type="Rhea" id="RHEA:10749"/>
    </physiologicalReaction>
    <physiologicalReaction direction="right-to-left" evidence="11">
        <dbReference type="Rhea" id="RHEA:10750"/>
    </physiologicalReaction>
</comment>
<keyword evidence="6" id="KW-0336">GPI-anchor</keyword>
<evidence type="ECO:0000256" key="11">
    <source>
        <dbReference type="ARBA" id="ARBA00049061"/>
    </source>
</evidence>
<keyword evidence="5" id="KW-1003">Cell membrane</keyword>
<dbReference type="InterPro" id="IPR036398">
    <property type="entry name" value="CA_dom_sf"/>
</dbReference>
<dbReference type="Gene3D" id="3.10.200.10">
    <property type="entry name" value="Alpha carbonic anhydrase"/>
    <property type="match status" value="2"/>
</dbReference>
<evidence type="ECO:0000256" key="9">
    <source>
        <dbReference type="ARBA" id="ARBA00032355"/>
    </source>
</evidence>
<evidence type="ECO:0000256" key="1">
    <source>
        <dbReference type="ARBA" id="ARBA00004609"/>
    </source>
</evidence>
<dbReference type="SUPFAM" id="SSF51069">
    <property type="entry name" value="Carbonic anhydrase"/>
    <property type="match status" value="1"/>
</dbReference>
<comment type="subunit">
    <text evidence="3">Interacts with SLC4A4.</text>
</comment>
<evidence type="ECO:0000256" key="2">
    <source>
        <dbReference type="ARBA" id="ARBA00010718"/>
    </source>
</evidence>
<feature type="domain" description="Alpha-carbonic anhydrase" evidence="13">
    <location>
        <begin position="1"/>
        <end position="132"/>
    </location>
</feature>
<evidence type="ECO:0000256" key="10">
    <source>
        <dbReference type="ARBA" id="ARBA00045603"/>
    </source>
</evidence>
<keyword evidence="7" id="KW-0449">Lipoprotein</keyword>
<dbReference type="SMART" id="SM01057">
    <property type="entry name" value="Carb_anhydrase"/>
    <property type="match status" value="1"/>
</dbReference>
<evidence type="ECO:0000256" key="12">
    <source>
        <dbReference type="SAM" id="Phobius"/>
    </source>
</evidence>
<dbReference type="PROSITE" id="PS51144">
    <property type="entry name" value="ALPHA_CA_2"/>
    <property type="match status" value="1"/>
</dbReference>
<organism evidence="14 15">
    <name type="scientific">Electrophorus voltai</name>
    <dbReference type="NCBI Taxonomy" id="2609070"/>
    <lineage>
        <taxon>Eukaryota</taxon>
        <taxon>Metazoa</taxon>
        <taxon>Chordata</taxon>
        <taxon>Craniata</taxon>
        <taxon>Vertebrata</taxon>
        <taxon>Euteleostomi</taxon>
        <taxon>Actinopterygii</taxon>
        <taxon>Neopterygii</taxon>
        <taxon>Teleostei</taxon>
        <taxon>Ostariophysi</taxon>
        <taxon>Gymnotiformes</taxon>
        <taxon>Gymnotoidei</taxon>
        <taxon>Gymnotidae</taxon>
        <taxon>Electrophorus</taxon>
    </lineage>
</organism>
<reference evidence="14" key="1">
    <citation type="submission" date="2023-03" db="EMBL/GenBank/DDBJ databases">
        <title>Electrophorus voltai genome.</title>
        <authorList>
            <person name="Bian C."/>
        </authorList>
    </citation>
    <scope>NUCLEOTIDE SEQUENCE</scope>
    <source>
        <strain evidence="14">CB-2022</strain>
        <tissue evidence="14">Muscle</tissue>
    </source>
</reference>
<dbReference type="Pfam" id="PF00194">
    <property type="entry name" value="Carb_anhydrase"/>
    <property type="match status" value="2"/>
</dbReference>
<feature type="non-terminal residue" evidence="14">
    <location>
        <position position="1"/>
    </location>
</feature>
<dbReference type="GO" id="GO:0008270">
    <property type="term" value="F:zinc ion binding"/>
    <property type="evidence" value="ECO:0007669"/>
    <property type="project" value="InterPro"/>
</dbReference>
<accession>A0AAD8YVU6</accession>
<protein>
    <recommendedName>
        <fullName evidence="4">Carbonic anhydrase 4</fullName>
    </recommendedName>
    <alternativeName>
        <fullName evidence="9">Carbonate dehydratase IV</fullName>
    </alternativeName>
    <alternativeName>
        <fullName evidence="8">Carbonic anhydrase IV</fullName>
    </alternativeName>
</protein>
<evidence type="ECO:0000313" key="15">
    <source>
        <dbReference type="Proteomes" id="UP001239994"/>
    </source>
</evidence>
<comment type="caution">
    <text evidence="14">The sequence shown here is derived from an EMBL/GenBank/DDBJ whole genome shotgun (WGS) entry which is preliminary data.</text>
</comment>
<evidence type="ECO:0000256" key="8">
    <source>
        <dbReference type="ARBA" id="ARBA00032271"/>
    </source>
</evidence>
<evidence type="ECO:0000256" key="3">
    <source>
        <dbReference type="ARBA" id="ARBA00011736"/>
    </source>
</evidence>
<proteinExistence type="inferred from homology"/>
<dbReference type="PANTHER" id="PTHR18952">
    <property type="entry name" value="CARBONIC ANHYDRASE"/>
    <property type="match status" value="1"/>
</dbReference>
<evidence type="ECO:0000256" key="7">
    <source>
        <dbReference type="ARBA" id="ARBA00023288"/>
    </source>
</evidence>
<comment type="similarity">
    <text evidence="2">Belongs to the alpha-carbonic anhydrase family.</text>
</comment>
<evidence type="ECO:0000313" key="14">
    <source>
        <dbReference type="EMBL" id="KAK1787882.1"/>
    </source>
</evidence>
<dbReference type="InterPro" id="IPR023561">
    <property type="entry name" value="Carbonic_anhydrase_a-class"/>
</dbReference>
<sequence>YGRDASRGHAEWWNLPHVYKAVQLHFRWGNNGGPGSEHTVEREQYPTETPDCSEAVIWTVIKHYIPLGEKQLAAFSSLKFRAGVPIVKTFRLVQPRRGRPVYRSFSSSAVAVGSLAPLLVSVCAALALSQSN</sequence>
<keyword evidence="6" id="KW-0325">Glycoprotein</keyword>
<dbReference type="AlphaFoldDB" id="A0AAD8YVU6"/>
<dbReference type="Proteomes" id="UP001239994">
    <property type="component" value="Unassembled WGS sequence"/>
</dbReference>
<comment type="function">
    <text evidence="10">Catalyzes the reversible hydration of carbon dioxide into bicarbonate and protons and thus is essential to maintaining intracellular and extracellular pH. May stimulate the sodium/bicarbonate transporter activity of SLC4A4 that acts in pH homeostasis. It is essential for acid overload removal from the retina and retina epithelium, and acid release in the choriocapillaris in the choroid.</text>
</comment>
<evidence type="ECO:0000256" key="5">
    <source>
        <dbReference type="ARBA" id="ARBA00022475"/>
    </source>
</evidence>
<comment type="subcellular location">
    <subcellularLocation>
        <location evidence="1">Cell membrane</location>
        <topology evidence="1">Lipid-anchor</topology>
        <topology evidence="1">GPI-anchor</topology>
    </subcellularLocation>
</comment>
<feature type="transmembrane region" description="Helical" evidence="12">
    <location>
        <begin position="105"/>
        <end position="128"/>
    </location>
</feature>
<dbReference type="InterPro" id="IPR001148">
    <property type="entry name" value="CA_dom"/>
</dbReference>